<dbReference type="EMBL" id="UINC01121040">
    <property type="protein sequence ID" value="SVC95912.1"/>
    <property type="molecule type" value="Genomic_DNA"/>
</dbReference>
<organism evidence="2">
    <name type="scientific">marine metagenome</name>
    <dbReference type="NCBI Taxonomy" id="408172"/>
    <lineage>
        <taxon>unclassified sequences</taxon>
        <taxon>metagenomes</taxon>
        <taxon>ecological metagenomes</taxon>
    </lineage>
</organism>
<proteinExistence type="predicted"/>
<dbReference type="AlphaFoldDB" id="A0A382RF94"/>
<sequence>MAYGETQQKTTTLKDVYQARQEKKAADTQAVTPVTKPTIGVGAQIRQPLPVAVSSFPKIIAPSKAKEFALHKGSPDGVPPGASRMVPAWDYDPNTGKFLVGQDKERKRQSLWDRYRSIQQKRGVKASPLVKQTVSRPSVASSKYGG</sequence>
<name>A0A382RF94_9ZZZZ</name>
<evidence type="ECO:0000313" key="2">
    <source>
        <dbReference type="EMBL" id="SVC95912.1"/>
    </source>
</evidence>
<gene>
    <name evidence="2" type="ORF">METZ01_LOCUS348766</name>
</gene>
<accession>A0A382RF94</accession>
<feature type="compositionally biased region" description="Polar residues" evidence="1">
    <location>
        <begin position="130"/>
        <end position="146"/>
    </location>
</feature>
<feature type="region of interest" description="Disordered" evidence="1">
    <location>
        <begin position="121"/>
        <end position="146"/>
    </location>
</feature>
<protein>
    <submittedName>
        <fullName evidence="2">Uncharacterized protein</fullName>
    </submittedName>
</protein>
<reference evidence="2" key="1">
    <citation type="submission" date="2018-05" db="EMBL/GenBank/DDBJ databases">
        <authorList>
            <person name="Lanie J.A."/>
            <person name="Ng W.-L."/>
            <person name="Kazmierczak K.M."/>
            <person name="Andrzejewski T.M."/>
            <person name="Davidsen T.M."/>
            <person name="Wayne K.J."/>
            <person name="Tettelin H."/>
            <person name="Glass J.I."/>
            <person name="Rusch D."/>
            <person name="Podicherti R."/>
            <person name="Tsui H.-C.T."/>
            <person name="Winkler M.E."/>
        </authorList>
    </citation>
    <scope>NUCLEOTIDE SEQUENCE</scope>
</reference>
<evidence type="ECO:0000256" key="1">
    <source>
        <dbReference type="SAM" id="MobiDB-lite"/>
    </source>
</evidence>